<accession>A0AAN6RG22</accession>
<organism evidence="1 2">
    <name type="scientific">Pseudopithomyces chartarum</name>
    <dbReference type="NCBI Taxonomy" id="1892770"/>
    <lineage>
        <taxon>Eukaryota</taxon>
        <taxon>Fungi</taxon>
        <taxon>Dikarya</taxon>
        <taxon>Ascomycota</taxon>
        <taxon>Pezizomycotina</taxon>
        <taxon>Dothideomycetes</taxon>
        <taxon>Pleosporomycetidae</taxon>
        <taxon>Pleosporales</taxon>
        <taxon>Massarineae</taxon>
        <taxon>Didymosphaeriaceae</taxon>
        <taxon>Pseudopithomyces</taxon>
    </lineage>
</organism>
<dbReference type="AlphaFoldDB" id="A0AAN6RG22"/>
<gene>
    <name evidence="1" type="ORF">GRF29_154g306150</name>
</gene>
<name>A0AAN6RG22_9PLEO</name>
<keyword evidence="2" id="KW-1185">Reference proteome</keyword>
<dbReference type="Proteomes" id="UP001280581">
    <property type="component" value="Unassembled WGS sequence"/>
</dbReference>
<dbReference type="EMBL" id="WVTA01000013">
    <property type="protein sequence ID" value="KAK3202673.1"/>
    <property type="molecule type" value="Genomic_DNA"/>
</dbReference>
<reference evidence="1 2" key="1">
    <citation type="submission" date="2021-02" db="EMBL/GenBank/DDBJ databases">
        <title>Genome assembly of Pseudopithomyces chartarum.</title>
        <authorList>
            <person name="Jauregui R."/>
            <person name="Singh J."/>
            <person name="Voisey C."/>
        </authorList>
    </citation>
    <scope>NUCLEOTIDE SEQUENCE [LARGE SCALE GENOMIC DNA]</scope>
    <source>
        <strain evidence="1 2">AGR01</strain>
    </source>
</reference>
<protein>
    <submittedName>
        <fullName evidence="1">Uncharacterized protein</fullName>
    </submittedName>
</protein>
<proteinExistence type="predicted"/>
<evidence type="ECO:0000313" key="2">
    <source>
        <dbReference type="Proteomes" id="UP001280581"/>
    </source>
</evidence>
<comment type="caution">
    <text evidence="1">The sequence shown here is derived from an EMBL/GenBank/DDBJ whole genome shotgun (WGS) entry which is preliminary data.</text>
</comment>
<sequence length="374" mass="42653">MPDPHKLSELPPIQSAHLLRRLEGVIFDHCRAVFSDKSTEVPDASLLGMAGELRNMVYHAMRTEEWKEIGDEYQQQTLSRPKLEVLKLPVQQETLSSPVPERLMLVSWDVLCSEFAGCLPKISSEPDVELESDEDAYYQMSQDSWQTTLSGSEVETVQTQLSEWMKDPYLGLTQVCRKLRAEVRPLYKSIVNFRNLPAYLLFRDPNNSTAREISYILWAALAAGDRFRPESEGIQPVLNIPGKIDLLPLLKVDWKNIDFNIHYTCNGSSPHDKIALVLEAITTRQTPLQHLFRGGYIDNVALIPGPSKYELVPTLEVTLSKDMHGTSNTRYRKLIYESIEKAFRDTVYPNAWVEILIPVKSFSKIDEDGNIEED</sequence>
<evidence type="ECO:0000313" key="1">
    <source>
        <dbReference type="EMBL" id="KAK3202673.1"/>
    </source>
</evidence>